<dbReference type="OrthoDB" id="3037908at2759"/>
<keyword evidence="3" id="KW-1185">Reference proteome</keyword>
<feature type="compositionally biased region" description="Polar residues" evidence="1">
    <location>
        <begin position="66"/>
        <end position="77"/>
    </location>
</feature>
<accession>B0XZP2</accession>
<evidence type="ECO:0000256" key="1">
    <source>
        <dbReference type="SAM" id="MobiDB-lite"/>
    </source>
</evidence>
<name>B0XZP2_ASPFC</name>
<feature type="region of interest" description="Disordered" evidence="1">
    <location>
        <begin position="66"/>
        <end position="96"/>
    </location>
</feature>
<organism evidence="2 3">
    <name type="scientific">Aspergillus fumigatus (strain CBS 144.89 / FGSC A1163 / CEA10)</name>
    <name type="common">Neosartorya fumigata</name>
    <dbReference type="NCBI Taxonomy" id="451804"/>
    <lineage>
        <taxon>Eukaryota</taxon>
        <taxon>Fungi</taxon>
        <taxon>Dikarya</taxon>
        <taxon>Ascomycota</taxon>
        <taxon>Pezizomycotina</taxon>
        <taxon>Eurotiomycetes</taxon>
        <taxon>Eurotiomycetidae</taxon>
        <taxon>Eurotiales</taxon>
        <taxon>Aspergillaceae</taxon>
        <taxon>Aspergillus</taxon>
        <taxon>Aspergillus subgen. Fumigati</taxon>
    </lineage>
</organism>
<dbReference type="EMBL" id="DS499596">
    <property type="protein sequence ID" value="EDP53301.1"/>
    <property type="molecule type" value="Genomic_DNA"/>
</dbReference>
<gene>
    <name evidence="2" type="ORF">AFUB_044740</name>
</gene>
<evidence type="ECO:0000313" key="2">
    <source>
        <dbReference type="EMBL" id="EDP53301.1"/>
    </source>
</evidence>
<sequence length="131" mass="13568">MLWDAALSLIGESSLTAEVKGGLTMCESTFEALGTPFADRAAELIGVFMTQSTALVGDAYSKLRNRGNTANDENPAQQCGIGPVMEADGGDMTGDEPGLEQMMLGQTSNNLRLGFQLDSLADAASSSASGK</sequence>
<proteinExistence type="predicted"/>
<dbReference type="HOGENOM" id="CLU_1927107_0_0_1"/>
<dbReference type="VEuPathDB" id="FungiDB:AFUB_044740"/>
<evidence type="ECO:0000313" key="3">
    <source>
        <dbReference type="Proteomes" id="UP000001699"/>
    </source>
</evidence>
<reference evidence="2 3" key="1">
    <citation type="journal article" date="2008" name="PLoS Genet.">
        <title>Genomic islands in the pathogenic filamentous fungus Aspergillus fumigatus.</title>
        <authorList>
            <person name="Fedorova N.D."/>
            <person name="Khaldi N."/>
            <person name="Joardar V.S."/>
            <person name="Maiti R."/>
            <person name="Amedeo P."/>
            <person name="Anderson M.J."/>
            <person name="Crabtree J."/>
            <person name="Silva J.C."/>
            <person name="Badger J.H."/>
            <person name="Albarraq A."/>
            <person name="Angiuoli S."/>
            <person name="Bussey H."/>
            <person name="Bowyer P."/>
            <person name="Cotty P.J."/>
            <person name="Dyer P.S."/>
            <person name="Egan A."/>
            <person name="Galens K."/>
            <person name="Fraser-Liggett C.M."/>
            <person name="Haas B.J."/>
            <person name="Inman J.M."/>
            <person name="Kent R."/>
            <person name="Lemieux S."/>
            <person name="Malavazi I."/>
            <person name="Orvis J."/>
            <person name="Roemer T."/>
            <person name="Ronning C.M."/>
            <person name="Sundaram J.P."/>
            <person name="Sutton G."/>
            <person name="Turner G."/>
            <person name="Venter J.C."/>
            <person name="White O.R."/>
            <person name="Whitty B.R."/>
            <person name="Youngman P."/>
            <person name="Wolfe K.H."/>
            <person name="Goldman G.H."/>
            <person name="Wortman J.R."/>
            <person name="Jiang B."/>
            <person name="Denning D.W."/>
            <person name="Nierman W.C."/>
        </authorList>
    </citation>
    <scope>NUCLEOTIDE SEQUENCE [LARGE SCALE GENOMIC DNA]</scope>
    <source>
        <strain evidence="3">CBS 144.89 / FGSC A1163 / CEA10</strain>
    </source>
</reference>
<dbReference type="AlphaFoldDB" id="B0XZP2"/>
<protein>
    <submittedName>
        <fullName evidence="2">Uncharacterized protein</fullName>
    </submittedName>
</protein>
<dbReference type="Proteomes" id="UP000001699">
    <property type="component" value="Unassembled WGS sequence"/>
</dbReference>